<proteinExistence type="predicted"/>
<comment type="caution">
    <text evidence="1">The sequence shown here is derived from an EMBL/GenBank/DDBJ whole genome shotgun (WGS) entry which is preliminary data.</text>
</comment>
<keyword evidence="2" id="KW-1185">Reference proteome</keyword>
<dbReference type="EMBL" id="JANHOG010000336">
    <property type="protein sequence ID" value="KAJ3555391.1"/>
    <property type="molecule type" value="Genomic_DNA"/>
</dbReference>
<evidence type="ECO:0000313" key="1">
    <source>
        <dbReference type="EMBL" id="KAJ3555391.1"/>
    </source>
</evidence>
<protein>
    <submittedName>
        <fullName evidence="1">Uncharacterized protein</fullName>
    </submittedName>
</protein>
<evidence type="ECO:0000313" key="2">
    <source>
        <dbReference type="Proteomes" id="UP001148662"/>
    </source>
</evidence>
<organism evidence="1 2">
    <name type="scientific">Phlebia brevispora</name>
    <dbReference type="NCBI Taxonomy" id="194682"/>
    <lineage>
        <taxon>Eukaryota</taxon>
        <taxon>Fungi</taxon>
        <taxon>Dikarya</taxon>
        <taxon>Basidiomycota</taxon>
        <taxon>Agaricomycotina</taxon>
        <taxon>Agaricomycetes</taxon>
        <taxon>Polyporales</taxon>
        <taxon>Meruliaceae</taxon>
        <taxon>Phlebia</taxon>
    </lineage>
</organism>
<name>A0ACC1T846_9APHY</name>
<sequence length="327" mass="36834">MDSVGSILGVPPSTPSTDSTMRVGAAARSAVHELMLKTRISLQDVNIIPDKSLDERVRRGIAGWGLEVKSPGKWEQQVITAVQLGAMFCVHMNIDIQCHIALYSFLCMRVDDLDIELQALEEFSTRLCTSDTQLHPVLQLLAENLARMPGYYLPYACQCIVVSTIQFVSVTAFDRKTHSMALHKEATLFPEYRRTRSGIGEAFAFFIWDSKRFPDITAFVQAVPDLIPVLGYINDIFSFYKEALADEDNYISDLSTVTGKDLDSVLLDVVQDVATMLDRARAILSGDTRDVLEQYFEGYMFFHFVTPRYDVKRFLDVENFIGRAARG</sequence>
<dbReference type="Proteomes" id="UP001148662">
    <property type="component" value="Unassembled WGS sequence"/>
</dbReference>
<gene>
    <name evidence="1" type="ORF">NM688_g2603</name>
</gene>
<reference evidence="1" key="1">
    <citation type="submission" date="2022-07" db="EMBL/GenBank/DDBJ databases">
        <title>Genome Sequence of Phlebia brevispora.</title>
        <authorList>
            <person name="Buettner E."/>
        </authorList>
    </citation>
    <scope>NUCLEOTIDE SEQUENCE</scope>
    <source>
        <strain evidence="1">MPL23</strain>
    </source>
</reference>
<accession>A0ACC1T846</accession>